<evidence type="ECO:0000259" key="2">
    <source>
        <dbReference type="Pfam" id="PF20149"/>
    </source>
</evidence>
<feature type="compositionally biased region" description="Low complexity" evidence="1">
    <location>
        <begin position="129"/>
        <end position="160"/>
    </location>
</feature>
<feature type="compositionally biased region" description="Basic residues" evidence="1">
    <location>
        <begin position="268"/>
        <end position="281"/>
    </location>
</feature>
<dbReference type="Pfam" id="PF20149">
    <property type="entry name" value="DUF6532"/>
    <property type="match status" value="1"/>
</dbReference>
<organism evidence="3 4">
    <name type="scientific">Mycena chlorophos</name>
    <name type="common">Agaric fungus</name>
    <name type="synonym">Agaricus chlorophos</name>
    <dbReference type="NCBI Taxonomy" id="658473"/>
    <lineage>
        <taxon>Eukaryota</taxon>
        <taxon>Fungi</taxon>
        <taxon>Dikarya</taxon>
        <taxon>Basidiomycota</taxon>
        <taxon>Agaricomycotina</taxon>
        <taxon>Agaricomycetes</taxon>
        <taxon>Agaricomycetidae</taxon>
        <taxon>Agaricales</taxon>
        <taxon>Marasmiineae</taxon>
        <taxon>Mycenaceae</taxon>
        <taxon>Mycena</taxon>
    </lineage>
</organism>
<gene>
    <name evidence="3" type="ORF">HMN09_00560800</name>
</gene>
<comment type="caution">
    <text evidence="3">The sequence shown here is derived from an EMBL/GenBank/DDBJ whole genome shotgun (WGS) entry which is preliminary data.</text>
</comment>
<keyword evidence="4" id="KW-1185">Reference proteome</keyword>
<evidence type="ECO:0000313" key="4">
    <source>
        <dbReference type="Proteomes" id="UP000613580"/>
    </source>
</evidence>
<evidence type="ECO:0000256" key="1">
    <source>
        <dbReference type="SAM" id="MobiDB-lite"/>
    </source>
</evidence>
<feature type="region of interest" description="Disordered" evidence="1">
    <location>
        <begin position="630"/>
        <end position="663"/>
    </location>
</feature>
<dbReference type="Proteomes" id="UP000613580">
    <property type="component" value="Unassembled WGS sequence"/>
</dbReference>
<dbReference type="InterPro" id="IPR045341">
    <property type="entry name" value="DUF6532"/>
</dbReference>
<feature type="compositionally biased region" description="Gly residues" evidence="1">
    <location>
        <begin position="717"/>
        <end position="727"/>
    </location>
</feature>
<feature type="domain" description="DUF6532" evidence="2">
    <location>
        <begin position="309"/>
        <end position="509"/>
    </location>
</feature>
<dbReference type="EMBL" id="JACAZE010000006">
    <property type="protein sequence ID" value="KAF7314023.1"/>
    <property type="molecule type" value="Genomic_DNA"/>
</dbReference>
<name>A0A8H6T8V5_MYCCL</name>
<sequence length="734" mass="78770">MNPRSPDSDERAAQALLHTPRHENVPWDNPANLVPAIQQSGAAPNEFPSSLDHQLRHPSRNTVRPFAVTGPHSNGFWAGMEQPQGSVPALPVSNQATRMQQRPSFISGYQVPDHPSGTQLRQNDALRMQQRSAPAIQQQQISTTSLPQTNQAARMQQQQRGASGFSIPYQAARMQPQQNSTFGFQASESRSVNEQHWNKNGAPRPPNPELLHQYQASMLRSSSRTPSGRASSGASTCSASASESSSRPSTSGGPDSDDQDDDNDPGTGRKRRARRHSRRPANSKPGDDKLQYYQGHPRILRALEGAKLKHEYYLLKHMFPLTLDSKRQAGESLDETKIVHGPIESGFTDTTDGMRKLIHDVGSTFRGAVATKLRPILVEATGLYPGARADGTTPSRDEKEQYARERVAFMQEDGAARWCHTGLVKKPLPSQAFDSPIIEAGVAALLWEGPDALIYKIPELKNITPPEVIPFIGTIVDHFFDEFRTGRAPEKGNPVKFEATKYRPKYTSLRAAFFKIYNTDAGKMLIDYNLRKWKEDAEYRSSAPLEQPELQPVIEGELSIEEATALIHERELARNSKPQSGNSVAAGRMAQVAGLGRGTVEGGVYGNRYGANGTNNGGMGSASGRAVASGGGMGSASGSAVASGGGMGSASGSAVASANGTAGGGAVGSGVDGGVVGGWEGIGDSAAAMTVSGGWDEYMTDYMREEYVGSEERYGGSEEGYGGGEGTGYTYRTG</sequence>
<feature type="region of interest" description="Disordered" evidence="1">
    <location>
        <begin position="711"/>
        <end position="734"/>
    </location>
</feature>
<accession>A0A8H6T8V5</accession>
<reference evidence="3" key="1">
    <citation type="submission" date="2020-05" db="EMBL/GenBank/DDBJ databases">
        <title>Mycena genomes resolve the evolution of fungal bioluminescence.</title>
        <authorList>
            <person name="Tsai I.J."/>
        </authorList>
    </citation>
    <scope>NUCLEOTIDE SEQUENCE</scope>
    <source>
        <strain evidence="3">110903Hualien_Pintung</strain>
    </source>
</reference>
<dbReference type="OrthoDB" id="3067342at2759"/>
<feature type="compositionally biased region" description="Low complexity" evidence="1">
    <location>
        <begin position="650"/>
        <end position="660"/>
    </location>
</feature>
<evidence type="ECO:0000313" key="3">
    <source>
        <dbReference type="EMBL" id="KAF7314023.1"/>
    </source>
</evidence>
<feature type="region of interest" description="Disordered" evidence="1">
    <location>
        <begin position="186"/>
        <end position="293"/>
    </location>
</feature>
<proteinExistence type="predicted"/>
<feature type="region of interest" description="Disordered" evidence="1">
    <location>
        <begin position="127"/>
        <end position="163"/>
    </location>
</feature>
<protein>
    <recommendedName>
        <fullName evidence="2">DUF6532 domain-containing protein</fullName>
    </recommendedName>
</protein>
<feature type="compositionally biased region" description="Low complexity" evidence="1">
    <location>
        <begin position="221"/>
        <end position="254"/>
    </location>
</feature>
<dbReference type="AlphaFoldDB" id="A0A8H6T8V5"/>
<feature type="compositionally biased region" description="Acidic residues" evidence="1">
    <location>
        <begin position="255"/>
        <end position="264"/>
    </location>
</feature>